<evidence type="ECO:0000313" key="3">
    <source>
        <dbReference type="Proteomes" id="UP000789405"/>
    </source>
</evidence>
<gene>
    <name evidence="2" type="ORF">DERYTH_LOCUS5596</name>
</gene>
<dbReference type="AlphaFoldDB" id="A0A9N9BBL2"/>
<sequence>MHLLILLFIQYLTTNSFWTYVQLTLKTIGHSNLPNTALNSHIT</sequence>
<accession>A0A9N9BBL2</accession>
<keyword evidence="1" id="KW-0732">Signal</keyword>
<name>A0A9N9BBL2_9GLOM</name>
<protein>
    <submittedName>
        <fullName evidence="2">11357_t:CDS:1</fullName>
    </submittedName>
</protein>
<reference evidence="2" key="1">
    <citation type="submission" date="2021-06" db="EMBL/GenBank/DDBJ databases">
        <authorList>
            <person name="Kallberg Y."/>
            <person name="Tangrot J."/>
            <person name="Rosling A."/>
        </authorList>
    </citation>
    <scope>NUCLEOTIDE SEQUENCE</scope>
    <source>
        <strain evidence="2">MA453B</strain>
    </source>
</reference>
<proteinExistence type="predicted"/>
<feature type="chain" id="PRO_5040294891" evidence="1">
    <location>
        <begin position="17"/>
        <end position="43"/>
    </location>
</feature>
<dbReference type="Proteomes" id="UP000789405">
    <property type="component" value="Unassembled WGS sequence"/>
</dbReference>
<dbReference type="EMBL" id="CAJVPY010002358">
    <property type="protein sequence ID" value="CAG8558007.1"/>
    <property type="molecule type" value="Genomic_DNA"/>
</dbReference>
<comment type="caution">
    <text evidence="2">The sequence shown here is derived from an EMBL/GenBank/DDBJ whole genome shotgun (WGS) entry which is preliminary data.</text>
</comment>
<organism evidence="2 3">
    <name type="scientific">Dentiscutata erythropus</name>
    <dbReference type="NCBI Taxonomy" id="1348616"/>
    <lineage>
        <taxon>Eukaryota</taxon>
        <taxon>Fungi</taxon>
        <taxon>Fungi incertae sedis</taxon>
        <taxon>Mucoromycota</taxon>
        <taxon>Glomeromycotina</taxon>
        <taxon>Glomeromycetes</taxon>
        <taxon>Diversisporales</taxon>
        <taxon>Gigasporaceae</taxon>
        <taxon>Dentiscutata</taxon>
    </lineage>
</organism>
<feature type="signal peptide" evidence="1">
    <location>
        <begin position="1"/>
        <end position="16"/>
    </location>
</feature>
<evidence type="ECO:0000313" key="2">
    <source>
        <dbReference type="EMBL" id="CAG8558007.1"/>
    </source>
</evidence>
<keyword evidence="3" id="KW-1185">Reference proteome</keyword>
<evidence type="ECO:0000256" key="1">
    <source>
        <dbReference type="SAM" id="SignalP"/>
    </source>
</evidence>